<dbReference type="Pfam" id="PF00664">
    <property type="entry name" value="ABC_membrane"/>
    <property type="match status" value="1"/>
</dbReference>
<feature type="domain" description="ABC transmembrane type-1" evidence="10">
    <location>
        <begin position="26"/>
        <end position="302"/>
    </location>
</feature>
<dbReference type="HOGENOM" id="CLU_000604_84_9_11"/>
<organism evidence="11 12">
    <name type="scientific">Brachybacterium phenoliresistens</name>
    <dbReference type="NCBI Taxonomy" id="396014"/>
    <lineage>
        <taxon>Bacteria</taxon>
        <taxon>Bacillati</taxon>
        <taxon>Actinomycetota</taxon>
        <taxon>Actinomycetes</taxon>
        <taxon>Micrococcales</taxon>
        <taxon>Dermabacteraceae</taxon>
        <taxon>Brachybacterium</taxon>
    </lineage>
</organism>
<dbReference type="Pfam" id="PF00005">
    <property type="entry name" value="ABC_tran"/>
    <property type="match status" value="1"/>
</dbReference>
<dbReference type="STRING" id="396014.BF93_12600"/>
<evidence type="ECO:0000313" key="12">
    <source>
        <dbReference type="Proteomes" id="UP000023067"/>
    </source>
</evidence>
<keyword evidence="3" id="KW-0547">Nucleotide-binding</keyword>
<evidence type="ECO:0000256" key="3">
    <source>
        <dbReference type="ARBA" id="ARBA00022741"/>
    </source>
</evidence>
<dbReference type="GO" id="GO:0005886">
    <property type="term" value="C:plasma membrane"/>
    <property type="evidence" value="ECO:0007669"/>
    <property type="project" value="UniProtKB-SubCell"/>
</dbReference>
<comment type="subcellular location">
    <subcellularLocation>
        <location evidence="1">Cell membrane</location>
        <topology evidence="1">Multi-pass membrane protein</topology>
    </subcellularLocation>
</comment>
<feature type="transmembrane region" description="Helical" evidence="8">
    <location>
        <begin position="251"/>
        <end position="269"/>
    </location>
</feature>
<dbReference type="RefSeq" id="WP_038370979.1">
    <property type="nucleotide sequence ID" value="NZ_BAAAOW010000011.1"/>
</dbReference>
<evidence type="ECO:0000256" key="1">
    <source>
        <dbReference type="ARBA" id="ARBA00004651"/>
    </source>
</evidence>
<feature type="transmembrane region" description="Helical" evidence="8">
    <location>
        <begin position="26"/>
        <end position="47"/>
    </location>
</feature>
<feature type="transmembrane region" description="Helical" evidence="8">
    <location>
        <begin position="59"/>
        <end position="77"/>
    </location>
</feature>
<dbReference type="PANTHER" id="PTHR24221:SF654">
    <property type="entry name" value="ATP-BINDING CASSETTE SUB-FAMILY B MEMBER 6"/>
    <property type="match status" value="1"/>
</dbReference>
<dbReference type="OrthoDB" id="9806127at2"/>
<reference evidence="11 12" key="1">
    <citation type="submission" date="2014-02" db="EMBL/GenBank/DDBJ databases">
        <title>Genome sequence of Brachybacterium phenoliresistens strain W13A50.</title>
        <authorList>
            <person name="Wang X."/>
        </authorList>
    </citation>
    <scope>NUCLEOTIDE SEQUENCE [LARGE SCALE GENOMIC DNA]</scope>
    <source>
        <strain evidence="11 12">W13A50</strain>
    </source>
</reference>
<accession>Z9JXA8</accession>
<dbReference type="Gene3D" id="3.40.50.300">
    <property type="entry name" value="P-loop containing nucleotide triphosphate hydrolases"/>
    <property type="match status" value="1"/>
</dbReference>
<sequence>MRSALADIRALLPIIAERRRLFAETVLWNLVAQLGILGIALGLALVVGRTVAHGDGIGAGGAAALAALAVVVALAAWRESWVSHALAYTLIGLLRTRVFAVLRRGLPERRTGRRTGTLVTTVIGDIETLEWLYAHTVAQMLTAAAVLLISGIVSVSITPALLLVWIPLLAAGIAVPWLTSRAAARRAASLSRQGAVLRSDLLDMLRGLRELRGARALPAQLARIDAATRTMARTQVREASRVGMERGIGDALFALAAIGAIGIVVLTSAQLDPALAPLAVVVSVAGLGPAAQIADLLRGAATLRTAAGRIRETLALPPALDDPPPEAREAQRPRAVRPDEEGLVIDAVGFAYEPGRAVLEDVSLRVRPGERVALIGPSGAGKSTLARLVARLWDPDAGSIRVDGRDLRDLDTAHRTAAIGIVPQSSPLLRGTIRENILVACPDASEAQVLAVAEQTGITAPGTGLPRGLDTPVRENGEGLSGGQRARVAIARALIRGPRVLVLDEATAALDESADAAILEVLDRLEGCAVLMIAHRASTIAAAHRTVALAPR</sequence>
<dbReference type="GO" id="GO:0140359">
    <property type="term" value="F:ABC-type transporter activity"/>
    <property type="evidence" value="ECO:0007669"/>
    <property type="project" value="InterPro"/>
</dbReference>
<evidence type="ECO:0000259" key="9">
    <source>
        <dbReference type="PROSITE" id="PS50893"/>
    </source>
</evidence>
<dbReference type="InterPro" id="IPR003439">
    <property type="entry name" value="ABC_transporter-like_ATP-bd"/>
</dbReference>
<dbReference type="SUPFAM" id="SSF90123">
    <property type="entry name" value="ABC transporter transmembrane region"/>
    <property type="match status" value="1"/>
</dbReference>
<keyword evidence="6 8" id="KW-0472">Membrane</keyword>
<feature type="compositionally biased region" description="Basic and acidic residues" evidence="7">
    <location>
        <begin position="325"/>
        <end position="336"/>
    </location>
</feature>
<protein>
    <submittedName>
        <fullName evidence="11">ABC transporter ATPase</fullName>
    </submittedName>
</protein>
<dbReference type="InterPro" id="IPR027417">
    <property type="entry name" value="P-loop_NTPase"/>
</dbReference>
<dbReference type="PATRIC" id="fig|396014.3.peg.1027"/>
<feature type="transmembrane region" description="Helical" evidence="8">
    <location>
        <begin position="160"/>
        <end position="179"/>
    </location>
</feature>
<dbReference type="PROSITE" id="PS50893">
    <property type="entry name" value="ABC_TRANSPORTER_2"/>
    <property type="match status" value="1"/>
</dbReference>
<name>Z9JXA8_9MICO</name>
<evidence type="ECO:0000256" key="2">
    <source>
        <dbReference type="ARBA" id="ARBA00022692"/>
    </source>
</evidence>
<dbReference type="Gene3D" id="1.20.1560.10">
    <property type="entry name" value="ABC transporter type 1, transmembrane domain"/>
    <property type="match status" value="1"/>
</dbReference>
<dbReference type="AlphaFoldDB" id="Z9JXA8"/>
<feature type="domain" description="ABC transporter" evidence="9">
    <location>
        <begin position="343"/>
        <end position="550"/>
    </location>
</feature>
<dbReference type="PROSITE" id="PS00211">
    <property type="entry name" value="ABC_TRANSPORTER_1"/>
    <property type="match status" value="1"/>
</dbReference>
<dbReference type="GO" id="GO:0016887">
    <property type="term" value="F:ATP hydrolysis activity"/>
    <property type="evidence" value="ECO:0007669"/>
    <property type="project" value="InterPro"/>
</dbReference>
<dbReference type="GO" id="GO:0005524">
    <property type="term" value="F:ATP binding"/>
    <property type="evidence" value="ECO:0007669"/>
    <property type="project" value="UniProtKB-KW"/>
</dbReference>
<dbReference type="InterPro" id="IPR036640">
    <property type="entry name" value="ABC1_TM_sf"/>
</dbReference>
<comment type="caution">
    <text evidence="11">The sequence shown here is derived from an EMBL/GenBank/DDBJ whole genome shotgun (WGS) entry which is preliminary data.</text>
</comment>
<evidence type="ECO:0000313" key="11">
    <source>
        <dbReference type="EMBL" id="EWS82422.1"/>
    </source>
</evidence>
<keyword evidence="5 8" id="KW-1133">Transmembrane helix</keyword>
<keyword evidence="2 8" id="KW-0812">Transmembrane</keyword>
<dbReference type="eggNOG" id="COG1132">
    <property type="taxonomic scope" value="Bacteria"/>
</dbReference>
<dbReference type="InterPro" id="IPR011527">
    <property type="entry name" value="ABC1_TM_dom"/>
</dbReference>
<evidence type="ECO:0000256" key="4">
    <source>
        <dbReference type="ARBA" id="ARBA00022840"/>
    </source>
</evidence>
<dbReference type="Proteomes" id="UP000023067">
    <property type="component" value="Unassembled WGS sequence"/>
</dbReference>
<dbReference type="InterPro" id="IPR003593">
    <property type="entry name" value="AAA+_ATPase"/>
</dbReference>
<evidence type="ECO:0000259" key="10">
    <source>
        <dbReference type="PROSITE" id="PS50929"/>
    </source>
</evidence>
<evidence type="ECO:0000256" key="5">
    <source>
        <dbReference type="ARBA" id="ARBA00022989"/>
    </source>
</evidence>
<dbReference type="InterPro" id="IPR017871">
    <property type="entry name" value="ABC_transporter-like_CS"/>
</dbReference>
<dbReference type="EMBL" id="JDYK01000003">
    <property type="protein sequence ID" value="EWS82422.1"/>
    <property type="molecule type" value="Genomic_DNA"/>
</dbReference>
<evidence type="ECO:0000256" key="8">
    <source>
        <dbReference type="SAM" id="Phobius"/>
    </source>
</evidence>
<gene>
    <name evidence="11" type="ORF">BF93_12600</name>
</gene>
<dbReference type="PROSITE" id="PS50929">
    <property type="entry name" value="ABC_TM1F"/>
    <property type="match status" value="1"/>
</dbReference>
<dbReference type="SMART" id="SM00382">
    <property type="entry name" value="AAA"/>
    <property type="match status" value="1"/>
</dbReference>
<dbReference type="PANTHER" id="PTHR24221">
    <property type="entry name" value="ATP-BINDING CASSETTE SUB-FAMILY B"/>
    <property type="match status" value="1"/>
</dbReference>
<evidence type="ECO:0000256" key="7">
    <source>
        <dbReference type="SAM" id="MobiDB-lite"/>
    </source>
</evidence>
<dbReference type="InterPro" id="IPR039421">
    <property type="entry name" value="Type_1_exporter"/>
</dbReference>
<proteinExistence type="predicted"/>
<keyword evidence="4" id="KW-0067">ATP-binding</keyword>
<keyword evidence="12" id="KW-1185">Reference proteome</keyword>
<feature type="transmembrane region" description="Helical" evidence="8">
    <location>
        <begin position="132"/>
        <end position="154"/>
    </location>
</feature>
<feature type="region of interest" description="Disordered" evidence="7">
    <location>
        <begin position="316"/>
        <end position="336"/>
    </location>
</feature>
<dbReference type="SUPFAM" id="SSF52540">
    <property type="entry name" value="P-loop containing nucleoside triphosphate hydrolases"/>
    <property type="match status" value="1"/>
</dbReference>
<evidence type="ECO:0000256" key="6">
    <source>
        <dbReference type="ARBA" id="ARBA00023136"/>
    </source>
</evidence>